<feature type="compositionally biased region" description="Basic and acidic residues" evidence="1">
    <location>
        <begin position="142"/>
        <end position="161"/>
    </location>
</feature>
<feature type="region of interest" description="Disordered" evidence="1">
    <location>
        <begin position="1"/>
        <end position="37"/>
    </location>
</feature>
<feature type="compositionally biased region" description="Basic and acidic residues" evidence="1">
    <location>
        <begin position="9"/>
        <end position="19"/>
    </location>
</feature>
<feature type="compositionally biased region" description="Basic and acidic residues" evidence="1">
    <location>
        <begin position="50"/>
        <end position="66"/>
    </location>
</feature>
<accession>A0A0D7ALJ9</accession>
<proteinExistence type="predicted"/>
<sequence>MPHKRAKRSVREEEHKQKGFDAAPGKDALSTEAIPKSIARVLNAQKIREQYRARKRAMEEHEEKKEDRKRRRVDSKDKNTLGIRPGEALTHFNKRVEDDMRPAVKSAMHAAARRAEPAEKPATGMRCEGRKKPLRGVIESTVDDHEAPKARVHERPKEFERISTSQPRRLNDIVQAPPELKPPRKAAREKTKSSRTAGVVSMKQKLMMEEQRELAIARYRELKAMQRETIATMDDPA</sequence>
<organism evidence="2 3">
    <name type="scientific">Fistulina hepatica ATCC 64428</name>
    <dbReference type="NCBI Taxonomy" id="1128425"/>
    <lineage>
        <taxon>Eukaryota</taxon>
        <taxon>Fungi</taxon>
        <taxon>Dikarya</taxon>
        <taxon>Basidiomycota</taxon>
        <taxon>Agaricomycotina</taxon>
        <taxon>Agaricomycetes</taxon>
        <taxon>Agaricomycetidae</taxon>
        <taxon>Agaricales</taxon>
        <taxon>Fistulinaceae</taxon>
        <taxon>Fistulina</taxon>
    </lineage>
</organism>
<feature type="region of interest" description="Disordered" evidence="1">
    <location>
        <begin position="50"/>
        <end position="204"/>
    </location>
</feature>
<dbReference type="Proteomes" id="UP000054144">
    <property type="component" value="Unassembled WGS sequence"/>
</dbReference>
<evidence type="ECO:0000256" key="1">
    <source>
        <dbReference type="SAM" id="MobiDB-lite"/>
    </source>
</evidence>
<evidence type="ECO:0000313" key="2">
    <source>
        <dbReference type="EMBL" id="KIY52447.1"/>
    </source>
</evidence>
<dbReference type="AlphaFoldDB" id="A0A0D7ALJ9"/>
<evidence type="ECO:0000313" key="3">
    <source>
        <dbReference type="Proteomes" id="UP000054144"/>
    </source>
</evidence>
<dbReference type="EMBL" id="KN881643">
    <property type="protein sequence ID" value="KIY52447.1"/>
    <property type="molecule type" value="Genomic_DNA"/>
</dbReference>
<gene>
    <name evidence="2" type="ORF">FISHEDRAFT_69865</name>
</gene>
<protein>
    <submittedName>
        <fullName evidence="2">Uncharacterized protein</fullName>
    </submittedName>
</protein>
<keyword evidence="3" id="KW-1185">Reference proteome</keyword>
<name>A0A0D7ALJ9_9AGAR</name>
<dbReference type="OrthoDB" id="5876637at2759"/>
<reference evidence="2 3" key="1">
    <citation type="journal article" date="2015" name="Fungal Genet. Biol.">
        <title>Evolution of novel wood decay mechanisms in Agaricales revealed by the genome sequences of Fistulina hepatica and Cylindrobasidium torrendii.</title>
        <authorList>
            <person name="Floudas D."/>
            <person name="Held B.W."/>
            <person name="Riley R."/>
            <person name="Nagy L.G."/>
            <person name="Koehler G."/>
            <person name="Ransdell A.S."/>
            <person name="Younus H."/>
            <person name="Chow J."/>
            <person name="Chiniquy J."/>
            <person name="Lipzen A."/>
            <person name="Tritt A."/>
            <person name="Sun H."/>
            <person name="Haridas S."/>
            <person name="LaButti K."/>
            <person name="Ohm R.A."/>
            <person name="Kues U."/>
            <person name="Blanchette R.A."/>
            <person name="Grigoriev I.V."/>
            <person name="Minto R.E."/>
            <person name="Hibbett D.S."/>
        </authorList>
    </citation>
    <scope>NUCLEOTIDE SEQUENCE [LARGE SCALE GENOMIC DNA]</scope>
    <source>
        <strain evidence="2 3">ATCC 64428</strain>
    </source>
</reference>